<sequence length="324" mass="35303" precursor="true">MSKSFSPSAIAASAILASCGMATFTSASMTVDGIITAADGYTYNQEMSFTYKNKGKGKDADEHIVAPETAWFRHKVNTSGIQVALTLPTGYVDNSYGDNSVGWDKNHKLTELSGSDKAYFLIRDKNNHDNNIFLKVDYLARKLEIEDKGKDAGKLKKNEYKDESKAKINGGKEIKADEKDANKLDPFWSEFSRSSSMEWNMNNFMLDGSGGLISGSESLVTDSPDTVSDSSYDLVDPSSYSDWRFDVTYEFSLTAAALAGAGITEVEILLQNIDDKKADEIVHASPSKYPENSIGNFTPVPEPASIALLLCGAGMVGARRRKNA</sequence>
<reference evidence="3 4" key="1">
    <citation type="submission" date="2019-02" db="EMBL/GenBank/DDBJ databases">
        <title>Deep-cultivation of Planctomycetes and their phenomic and genomic characterization uncovers novel biology.</title>
        <authorList>
            <person name="Wiegand S."/>
            <person name="Jogler M."/>
            <person name="Boedeker C."/>
            <person name="Pinto D."/>
            <person name="Vollmers J."/>
            <person name="Rivas-Marin E."/>
            <person name="Kohn T."/>
            <person name="Peeters S.H."/>
            <person name="Heuer A."/>
            <person name="Rast P."/>
            <person name="Oberbeckmann S."/>
            <person name="Bunk B."/>
            <person name="Jeske O."/>
            <person name="Meyerdierks A."/>
            <person name="Storesund J.E."/>
            <person name="Kallscheuer N."/>
            <person name="Luecker S."/>
            <person name="Lage O.M."/>
            <person name="Pohl T."/>
            <person name="Merkel B.J."/>
            <person name="Hornburger P."/>
            <person name="Mueller R.-W."/>
            <person name="Bruemmer F."/>
            <person name="Labrenz M."/>
            <person name="Spormann A.M."/>
            <person name="Op den Camp H."/>
            <person name="Overmann J."/>
            <person name="Amann R."/>
            <person name="Jetten M.S.M."/>
            <person name="Mascher T."/>
            <person name="Medema M.H."/>
            <person name="Devos D.P."/>
            <person name="Kaster A.-K."/>
            <person name="Ovreas L."/>
            <person name="Rohde M."/>
            <person name="Galperin M.Y."/>
            <person name="Jogler C."/>
        </authorList>
    </citation>
    <scope>NUCLEOTIDE SEQUENCE [LARGE SCALE GENOMIC DNA]</scope>
    <source>
        <strain evidence="3 4">KS4</strain>
    </source>
</reference>
<accession>A0A517YTP0</accession>
<keyword evidence="1" id="KW-0732">Signal</keyword>
<dbReference type="KEGG" id="pcor:KS4_16450"/>
<name>A0A517YTP0_9BACT</name>
<dbReference type="Proteomes" id="UP000317369">
    <property type="component" value="Chromosome"/>
</dbReference>
<organism evidence="3 4">
    <name type="scientific">Poriferisphaera corsica</name>
    <dbReference type="NCBI Taxonomy" id="2528020"/>
    <lineage>
        <taxon>Bacteria</taxon>
        <taxon>Pseudomonadati</taxon>
        <taxon>Planctomycetota</taxon>
        <taxon>Phycisphaerae</taxon>
        <taxon>Phycisphaerales</taxon>
        <taxon>Phycisphaeraceae</taxon>
        <taxon>Poriferisphaera</taxon>
    </lineage>
</organism>
<evidence type="ECO:0000259" key="2">
    <source>
        <dbReference type="Pfam" id="PF07589"/>
    </source>
</evidence>
<gene>
    <name evidence="3" type="ORF">KS4_16450</name>
</gene>
<protein>
    <submittedName>
        <fullName evidence="3">PEP-CTERM motif protein</fullName>
    </submittedName>
</protein>
<evidence type="ECO:0000256" key="1">
    <source>
        <dbReference type="SAM" id="SignalP"/>
    </source>
</evidence>
<feature type="signal peptide" evidence="1">
    <location>
        <begin position="1"/>
        <end position="27"/>
    </location>
</feature>
<dbReference type="NCBIfam" id="TIGR02595">
    <property type="entry name" value="PEP_CTERM"/>
    <property type="match status" value="1"/>
</dbReference>
<dbReference type="OrthoDB" id="9953023at2"/>
<proteinExistence type="predicted"/>
<evidence type="ECO:0000313" key="4">
    <source>
        <dbReference type="Proteomes" id="UP000317369"/>
    </source>
</evidence>
<dbReference type="Pfam" id="PF07589">
    <property type="entry name" value="PEP-CTERM"/>
    <property type="match status" value="1"/>
</dbReference>
<feature type="chain" id="PRO_5021992656" evidence="1">
    <location>
        <begin position="28"/>
        <end position="324"/>
    </location>
</feature>
<dbReference type="EMBL" id="CP036425">
    <property type="protein sequence ID" value="QDU33594.1"/>
    <property type="molecule type" value="Genomic_DNA"/>
</dbReference>
<keyword evidence="4" id="KW-1185">Reference proteome</keyword>
<dbReference type="RefSeq" id="WP_145076753.1">
    <property type="nucleotide sequence ID" value="NZ_CP036425.1"/>
</dbReference>
<dbReference type="AlphaFoldDB" id="A0A517YTP0"/>
<evidence type="ECO:0000313" key="3">
    <source>
        <dbReference type="EMBL" id="QDU33594.1"/>
    </source>
</evidence>
<feature type="domain" description="Ice-binding protein C-terminal" evidence="2">
    <location>
        <begin position="299"/>
        <end position="322"/>
    </location>
</feature>
<dbReference type="PROSITE" id="PS51257">
    <property type="entry name" value="PROKAR_LIPOPROTEIN"/>
    <property type="match status" value="1"/>
</dbReference>
<dbReference type="InterPro" id="IPR013424">
    <property type="entry name" value="Ice-binding_C"/>
</dbReference>